<reference evidence="5 6" key="1">
    <citation type="submission" date="2020-08" db="EMBL/GenBank/DDBJ databases">
        <title>Genomic Encyclopedia of Type Strains, Phase IV (KMG-IV): sequencing the most valuable type-strain genomes for metagenomic binning, comparative biology and taxonomic classification.</title>
        <authorList>
            <person name="Goeker M."/>
        </authorList>
    </citation>
    <scope>NUCLEOTIDE SEQUENCE [LARGE SCALE GENOMIC DNA]</scope>
    <source>
        <strain evidence="5 6">DSM 23562</strain>
    </source>
</reference>
<dbReference type="Pfam" id="PF03965">
    <property type="entry name" value="Penicillinase_R"/>
    <property type="match status" value="1"/>
</dbReference>
<evidence type="ECO:0000256" key="3">
    <source>
        <dbReference type="ARBA" id="ARBA00023125"/>
    </source>
</evidence>
<evidence type="ECO:0000256" key="4">
    <source>
        <dbReference type="ARBA" id="ARBA00023163"/>
    </source>
</evidence>
<evidence type="ECO:0000256" key="1">
    <source>
        <dbReference type="ARBA" id="ARBA00011046"/>
    </source>
</evidence>
<evidence type="ECO:0000313" key="5">
    <source>
        <dbReference type="EMBL" id="MBB6049987.1"/>
    </source>
</evidence>
<keyword evidence="2" id="KW-0805">Transcription regulation</keyword>
<proteinExistence type="inferred from homology"/>
<gene>
    <name evidence="5" type="ORF">HNQ39_001778</name>
</gene>
<name>A0A7W9SNP8_ARMRO</name>
<evidence type="ECO:0000256" key="2">
    <source>
        <dbReference type="ARBA" id="ARBA00023015"/>
    </source>
</evidence>
<sequence length="129" mass="14486">MQSTEKLSRRERQFMDIIWERGQASVAEVLEALPDPPGYNTVRALLGVLERKGHLTHTEEDGRYVYLPVAPAHAVAKTALERVVTTFFGGSIERTVMTLLQSRERHLSDDELTRLSALIAEAKESEKAP</sequence>
<dbReference type="InterPro" id="IPR036390">
    <property type="entry name" value="WH_DNA-bd_sf"/>
</dbReference>
<dbReference type="Gene3D" id="1.10.10.10">
    <property type="entry name" value="Winged helix-like DNA-binding domain superfamily/Winged helix DNA-binding domain"/>
    <property type="match status" value="1"/>
</dbReference>
<organism evidence="5 6">
    <name type="scientific">Armatimonas rosea</name>
    <dbReference type="NCBI Taxonomy" id="685828"/>
    <lineage>
        <taxon>Bacteria</taxon>
        <taxon>Bacillati</taxon>
        <taxon>Armatimonadota</taxon>
        <taxon>Armatimonadia</taxon>
        <taxon>Armatimonadales</taxon>
        <taxon>Armatimonadaceae</taxon>
        <taxon>Armatimonas</taxon>
    </lineage>
</organism>
<dbReference type="InterPro" id="IPR036388">
    <property type="entry name" value="WH-like_DNA-bd_sf"/>
</dbReference>
<keyword evidence="6" id="KW-1185">Reference proteome</keyword>
<dbReference type="GO" id="GO:0003677">
    <property type="term" value="F:DNA binding"/>
    <property type="evidence" value="ECO:0007669"/>
    <property type="project" value="UniProtKB-KW"/>
</dbReference>
<dbReference type="Proteomes" id="UP000520814">
    <property type="component" value="Unassembled WGS sequence"/>
</dbReference>
<dbReference type="GO" id="GO:0045892">
    <property type="term" value="P:negative regulation of DNA-templated transcription"/>
    <property type="evidence" value="ECO:0007669"/>
    <property type="project" value="InterPro"/>
</dbReference>
<dbReference type="SUPFAM" id="SSF46785">
    <property type="entry name" value="Winged helix' DNA-binding domain"/>
    <property type="match status" value="1"/>
</dbReference>
<keyword evidence="4" id="KW-0804">Transcription</keyword>
<dbReference type="EMBL" id="JACHGW010000002">
    <property type="protein sequence ID" value="MBB6049987.1"/>
    <property type="molecule type" value="Genomic_DNA"/>
</dbReference>
<comment type="similarity">
    <text evidence="1">Belongs to the BlaI transcriptional regulatory family.</text>
</comment>
<dbReference type="RefSeq" id="WP_184194091.1">
    <property type="nucleotide sequence ID" value="NZ_JACHGW010000002.1"/>
</dbReference>
<accession>A0A7W9SNP8</accession>
<dbReference type="PIRSF" id="PIRSF019455">
    <property type="entry name" value="CopR_AtkY"/>
    <property type="match status" value="1"/>
</dbReference>
<dbReference type="AlphaFoldDB" id="A0A7W9SNP8"/>
<dbReference type="InterPro" id="IPR005650">
    <property type="entry name" value="BlaI_family"/>
</dbReference>
<evidence type="ECO:0000313" key="6">
    <source>
        <dbReference type="Proteomes" id="UP000520814"/>
    </source>
</evidence>
<comment type="caution">
    <text evidence="5">The sequence shown here is derived from an EMBL/GenBank/DDBJ whole genome shotgun (WGS) entry which is preliminary data.</text>
</comment>
<protein>
    <submittedName>
        <fullName evidence="5">Putative transcriptional regulator</fullName>
    </submittedName>
</protein>
<keyword evidence="3" id="KW-0238">DNA-binding</keyword>